<dbReference type="Proteomes" id="UP000663852">
    <property type="component" value="Unassembled WGS sequence"/>
</dbReference>
<feature type="region of interest" description="Disordered" evidence="1">
    <location>
        <begin position="1"/>
        <end position="129"/>
    </location>
</feature>
<accession>A0A814CAQ9</accession>
<comment type="caution">
    <text evidence="2">The sequence shown here is derived from an EMBL/GenBank/DDBJ whole genome shotgun (WGS) entry which is preliminary data.</text>
</comment>
<dbReference type="OrthoDB" id="10054682at2759"/>
<evidence type="ECO:0000313" key="2">
    <source>
        <dbReference type="EMBL" id="CAF0938994.1"/>
    </source>
</evidence>
<dbReference type="EMBL" id="CAJNOR010004553">
    <property type="protein sequence ID" value="CAF1511077.1"/>
    <property type="molecule type" value="Genomic_DNA"/>
</dbReference>
<feature type="compositionally biased region" description="Low complexity" evidence="1">
    <location>
        <begin position="85"/>
        <end position="97"/>
    </location>
</feature>
<evidence type="ECO:0000256" key="1">
    <source>
        <dbReference type="SAM" id="MobiDB-lite"/>
    </source>
</evidence>
<feature type="compositionally biased region" description="Acidic residues" evidence="1">
    <location>
        <begin position="47"/>
        <end position="59"/>
    </location>
</feature>
<feature type="compositionally biased region" description="Polar residues" evidence="1">
    <location>
        <begin position="15"/>
        <end position="28"/>
    </location>
</feature>
<dbReference type="AlphaFoldDB" id="A0A814CAQ9"/>
<gene>
    <name evidence="2" type="ORF">EDS130_LOCUS11718</name>
    <name evidence="3" type="ORF">XAT740_LOCUS40221</name>
</gene>
<keyword evidence="4" id="KW-1185">Reference proteome</keyword>
<evidence type="ECO:0000313" key="3">
    <source>
        <dbReference type="EMBL" id="CAF1511077.1"/>
    </source>
</evidence>
<proteinExistence type="predicted"/>
<name>A0A814CAQ9_ADIRI</name>
<reference evidence="2" key="1">
    <citation type="submission" date="2021-02" db="EMBL/GenBank/DDBJ databases">
        <authorList>
            <person name="Nowell W R."/>
        </authorList>
    </citation>
    <scope>NUCLEOTIDE SEQUENCE</scope>
</reference>
<evidence type="ECO:0000313" key="4">
    <source>
        <dbReference type="Proteomes" id="UP000663828"/>
    </source>
</evidence>
<evidence type="ECO:0000313" key="5">
    <source>
        <dbReference type="Proteomes" id="UP000663852"/>
    </source>
</evidence>
<sequence>MTKLFRRVTNIFKRNPSSPRQTSTKPTSNPYDRRNPNPNRVAQTKDDDNDDDDDDDDYDERPIRDEYASTPLDIKPQRTTPRSPNPVNTLPTPLPQVNNNGIPQHTPQPPVEALRPKRTPNQSSIPTVSRMPTAPVRRNLQPLFDRPHRPLRISPNSTLISFPSHAIQHDISTFRQGPHSQFVNYEYDYPIENVVIDGNIPSSMAMKINRAVERDRFGHSQQIKHPYRSGTRRIREIPLYNNSTVPQLVIHRIPRIDDFYRYDPVCYPRPFHHYVALSL</sequence>
<dbReference type="EMBL" id="CAJNOJ010000043">
    <property type="protein sequence ID" value="CAF0938994.1"/>
    <property type="molecule type" value="Genomic_DNA"/>
</dbReference>
<dbReference type="Proteomes" id="UP000663828">
    <property type="component" value="Unassembled WGS sequence"/>
</dbReference>
<organism evidence="2 5">
    <name type="scientific">Adineta ricciae</name>
    <name type="common">Rotifer</name>
    <dbReference type="NCBI Taxonomy" id="249248"/>
    <lineage>
        <taxon>Eukaryota</taxon>
        <taxon>Metazoa</taxon>
        <taxon>Spiralia</taxon>
        <taxon>Gnathifera</taxon>
        <taxon>Rotifera</taxon>
        <taxon>Eurotatoria</taxon>
        <taxon>Bdelloidea</taxon>
        <taxon>Adinetida</taxon>
        <taxon>Adinetidae</taxon>
        <taxon>Adineta</taxon>
    </lineage>
</organism>
<protein>
    <submittedName>
        <fullName evidence="2">Uncharacterized protein</fullName>
    </submittedName>
</protein>